<dbReference type="InterPro" id="IPR010985">
    <property type="entry name" value="Ribbon_hlx_hlx"/>
</dbReference>
<sequence length="90" mass="10478">MATSIKIDDKLKGRILQLASQRQRSSHWIMREAITQYVEREEARESFKQEALASWAAYQETGRHLTSQETRAWLGSWGTDTEVELPKCHD</sequence>
<dbReference type="InterPro" id="IPR002145">
    <property type="entry name" value="CopG"/>
</dbReference>
<reference evidence="7 8" key="2">
    <citation type="submission" date="2018-06" db="EMBL/GenBank/DDBJ databases">
        <authorList>
            <consortium name="Pathogen Informatics"/>
            <person name="Doyle S."/>
        </authorList>
    </citation>
    <scope>NUCLEOTIDE SEQUENCE [LARGE SCALE GENOMIC DNA]</scope>
    <source>
        <strain evidence="4 8">NCTC10692</strain>
        <strain evidence="5 7">NCTC10860</strain>
    </source>
</reference>
<dbReference type="GeneID" id="300417774"/>
<dbReference type="Proteomes" id="UP000244052">
    <property type="component" value="Unassembled WGS sequence"/>
</dbReference>
<dbReference type="InterPro" id="IPR013321">
    <property type="entry name" value="Arc_rbn_hlx_hlx"/>
</dbReference>
<protein>
    <submittedName>
        <fullName evidence="2">CopG family ribbon-helix-helix protein</fullName>
    </submittedName>
    <submittedName>
        <fullName evidence="4">CopG family transcriptional regulator</fullName>
    </submittedName>
    <submittedName>
        <fullName evidence="3">Ribbon-helix-helix protein, CopG family</fullName>
    </submittedName>
</protein>
<gene>
    <name evidence="3" type="ORF">DBO86_13600</name>
    <name evidence="2" type="ORF">N5J11_18475</name>
    <name evidence="4" type="ORF">NCTC10692_03725</name>
    <name evidence="5" type="ORF">NCTC10860_02770</name>
</gene>
<dbReference type="GO" id="GO:0006355">
    <property type="term" value="P:regulation of DNA-templated transcription"/>
    <property type="evidence" value="ECO:0007669"/>
    <property type="project" value="InterPro"/>
</dbReference>
<dbReference type="AlphaFoldDB" id="A0A061CUE6"/>
<evidence type="ECO:0000313" key="4">
    <source>
        <dbReference type="EMBL" id="SUD53210.1"/>
    </source>
</evidence>
<dbReference type="Proteomes" id="UP000254084">
    <property type="component" value="Unassembled WGS sequence"/>
</dbReference>
<dbReference type="EMBL" id="JAOCJE010000001">
    <property type="protein sequence ID" value="MDH1341151.1"/>
    <property type="molecule type" value="Genomic_DNA"/>
</dbReference>
<evidence type="ECO:0000313" key="3">
    <source>
        <dbReference type="EMBL" id="PTU78573.1"/>
    </source>
</evidence>
<dbReference type="Proteomes" id="UP001161697">
    <property type="component" value="Unassembled WGS sequence"/>
</dbReference>
<dbReference type="Pfam" id="PF01402">
    <property type="entry name" value="RHH_1"/>
    <property type="match status" value="1"/>
</dbReference>
<evidence type="ECO:0000313" key="5">
    <source>
        <dbReference type="EMBL" id="SUD60430.1"/>
    </source>
</evidence>
<evidence type="ECO:0000313" key="2">
    <source>
        <dbReference type="EMBL" id="MDH1341151.1"/>
    </source>
</evidence>
<dbReference type="Gene3D" id="1.10.1220.10">
    <property type="entry name" value="Met repressor-like"/>
    <property type="match status" value="1"/>
</dbReference>
<dbReference type="SUPFAM" id="SSF47598">
    <property type="entry name" value="Ribbon-helix-helix"/>
    <property type="match status" value="1"/>
</dbReference>
<dbReference type="Proteomes" id="UP000255303">
    <property type="component" value="Unassembled WGS sequence"/>
</dbReference>
<reference evidence="3 6" key="1">
    <citation type="submission" date="2018-04" db="EMBL/GenBank/DDBJ databases">
        <title>Pseudomonas sp. nov., isolated from mangrove soil.</title>
        <authorList>
            <person name="Chen C."/>
        </authorList>
    </citation>
    <scope>NUCLEOTIDE SEQUENCE [LARGE SCALE GENOMIC DNA]</scope>
    <source>
        <strain evidence="3 6">JCM 14246</strain>
    </source>
</reference>
<reference evidence="2" key="3">
    <citation type="submission" date="2022-09" db="EMBL/GenBank/DDBJ databases">
        <title>Intensive care unit water sources are persistently colonized with multi-drug resistant bacteria and are the site of extensive horizontal gene transfer of antibiotic resistance genes.</title>
        <authorList>
            <person name="Diorio-Toth L."/>
        </authorList>
    </citation>
    <scope>NUCLEOTIDE SEQUENCE</scope>
    <source>
        <strain evidence="2">GD03704</strain>
    </source>
</reference>
<proteinExistence type="predicted"/>
<dbReference type="RefSeq" id="WP_003461245.1">
    <property type="nucleotide sequence ID" value="NZ_CAJQNA010000151.1"/>
</dbReference>
<dbReference type="EMBL" id="UGUV01000002">
    <property type="protein sequence ID" value="SUD53210.1"/>
    <property type="molecule type" value="Genomic_DNA"/>
</dbReference>
<evidence type="ECO:0000313" key="8">
    <source>
        <dbReference type="Proteomes" id="UP000255303"/>
    </source>
</evidence>
<accession>A0A061CUE6</accession>
<dbReference type="EMBL" id="UGUW01000004">
    <property type="protein sequence ID" value="SUD60430.1"/>
    <property type="molecule type" value="Genomic_DNA"/>
</dbReference>
<dbReference type="CDD" id="cd22233">
    <property type="entry name" value="RHH_CopAso-like"/>
    <property type="match status" value="1"/>
</dbReference>
<dbReference type="EMBL" id="QASO01000081">
    <property type="protein sequence ID" value="PTU78573.1"/>
    <property type="molecule type" value="Genomic_DNA"/>
</dbReference>
<accession>A0A2T5PLF8</accession>
<accession>A0A379JXI7</accession>
<evidence type="ECO:0000313" key="6">
    <source>
        <dbReference type="Proteomes" id="UP000244052"/>
    </source>
</evidence>
<organism evidence="4 8">
    <name type="scientific">Ectopseudomonas oleovorans</name>
    <name type="common">Pseudomonas oleovorans</name>
    <dbReference type="NCBI Taxonomy" id="301"/>
    <lineage>
        <taxon>Bacteria</taxon>
        <taxon>Pseudomonadati</taxon>
        <taxon>Pseudomonadota</taxon>
        <taxon>Gammaproteobacteria</taxon>
        <taxon>Pseudomonadales</taxon>
        <taxon>Pseudomonadaceae</taxon>
        <taxon>Ectopseudomonas</taxon>
    </lineage>
</organism>
<feature type="domain" description="Ribbon-helix-helix protein CopG" evidence="1">
    <location>
        <begin position="2"/>
        <end position="41"/>
    </location>
</feature>
<evidence type="ECO:0000259" key="1">
    <source>
        <dbReference type="Pfam" id="PF01402"/>
    </source>
</evidence>
<evidence type="ECO:0000313" key="7">
    <source>
        <dbReference type="Proteomes" id="UP000254084"/>
    </source>
</evidence>
<name>A0A061CUE6_ECTOL</name>
<keyword evidence="6" id="KW-1185">Reference proteome</keyword>